<name>A0ABP0HPL8_9DINO</name>
<protein>
    <submittedName>
        <fullName evidence="3">Teneurin-3</fullName>
    </submittedName>
</protein>
<evidence type="ECO:0000313" key="4">
    <source>
        <dbReference type="Proteomes" id="UP001642464"/>
    </source>
</evidence>
<evidence type="ECO:0000313" key="3">
    <source>
        <dbReference type="EMBL" id="CAK8991682.1"/>
    </source>
</evidence>
<keyword evidence="4" id="KW-1185">Reference proteome</keyword>
<feature type="non-terminal residue" evidence="3">
    <location>
        <position position="1"/>
    </location>
</feature>
<feature type="region of interest" description="Disordered" evidence="1">
    <location>
        <begin position="80"/>
        <end position="105"/>
    </location>
</feature>
<feature type="region of interest" description="Disordered" evidence="1">
    <location>
        <begin position="405"/>
        <end position="426"/>
    </location>
</feature>
<sequence>VEIDPEEEDELVADGGDPPQATLDEVLQMEAEGLAQDLEEAAECGLDSDTLQQIEESVETAAEALLTMREAKVKLQEVKKDRGYGRASPADQKGKMNPKKQSSKHPCFDCNLPGHWAGDPECTKPGQGLGRKNKQVKQVKVTEALNTEVSPPVMEDGGHEVLAVGAFPMTNEFVAAFEQSHLHPQEVNVAGKLSADKMLVGALDSACNRTCTGTEWLNNYLRCLRDAPEEVRGLVKSHKEYETFKFGNGGTQVSVARWRLPMQLDGSIICFWTSLVPVPSLGLLLGRDFLEAIGADMHFAHRTLRCEHLTGKPISLKQLAAGHFLLPLVPAAWSGVGPQRWKRLGVDGVLELQLSPVQWLQKKLSFGSSLKSSSHDHLLTEQSVRVGHLVCAVLRSPDVFGSSVQAQGASMKPEGTTDRNSSNLLGGESANMDVKVGRWKRMFLRMGERFRWAAKGLLLWLLQRPYLRYLPLPYPSTTTTAAWLAQVRKQVSDGTIPPRYLKNCLEKNLFTMSNLAECRHLRNRVGLRTSFIEDPVLAGMMAAQTTKGITAKLRSAAQKEAKELAKKAEADGSREQEIKEKVKPMIEILKNKKPAISPAKANTAEEISASSSSPPARLFNDNPKNLAVQQQEMRAMMEQMSRELALLRSQVTPEMEVDLSSEPSLIPDSPQDASPVNFTEAEIRELNGQAYEELYGANLTAQFGDDIPAEVMQEIRLGLRDGAGMQMKELLVADHEQEMLDFMTEETFFQPFELCLPDDKVLAGFEALQNESQPKNVLISKNVKPPDKERSLVSEVYTTSQNVMREAERRGHKELQRALSEAETAMPMTPALQPPVQQRGVPGADLPPVRPEELVQVAQQAAPIPSMVGSSALPSRRISDVTGMGPAPGSPVPELIRRAGTAGSLLARQIAQARDLAEESGGMKRPAEVDVEALAEQSAFDGARSSPSAPSGVNESLVVACEKGEDELMKQLQHGKEHPLRVIASLADIDKQQPLDAKVKDHGSWGGRWDLPSRSEWQLHQKLGWSWPTGSHDAEALLASAAHKELFWRNMSPEEKIAFREAAKDAWKVWEDNQAIEVLPMAESEAIRKRLRLNKEVGKILTPRFVFTDKHSGLRTADRPLPLKARARVVVPGFRDVLSFAIRKDAPTGSRLSQHMLLIWTASNNKFVKGEKDAWRLVSADVKSAFLKGDPYMAGDRELYMENMKDSETSDAPGLPFGRALAKIRKGVFGLSDAPRQWYLRLNRALLEQGWERSPMDYACWLLWSEDKSTLEGVIISHVDDLLLGGGSRAQALLQDLGQILGFGSVEYDDFTYCGKRIRQHDDGSISISMIEYHSNLQPVSIAVH</sequence>
<feature type="compositionally biased region" description="Acidic residues" evidence="1">
    <location>
        <begin position="1"/>
        <end position="12"/>
    </location>
</feature>
<gene>
    <name evidence="3" type="ORF">SCF082_LOCUS2761</name>
</gene>
<evidence type="ECO:0000256" key="1">
    <source>
        <dbReference type="SAM" id="MobiDB-lite"/>
    </source>
</evidence>
<organism evidence="3 4">
    <name type="scientific">Durusdinium trenchii</name>
    <dbReference type="NCBI Taxonomy" id="1381693"/>
    <lineage>
        <taxon>Eukaryota</taxon>
        <taxon>Sar</taxon>
        <taxon>Alveolata</taxon>
        <taxon>Dinophyceae</taxon>
        <taxon>Suessiales</taxon>
        <taxon>Symbiodiniaceae</taxon>
        <taxon>Durusdinium</taxon>
    </lineage>
</organism>
<dbReference type="Pfam" id="PF07727">
    <property type="entry name" value="RVT_2"/>
    <property type="match status" value="1"/>
</dbReference>
<reference evidence="3 4" key="1">
    <citation type="submission" date="2024-02" db="EMBL/GenBank/DDBJ databases">
        <authorList>
            <person name="Chen Y."/>
            <person name="Shah S."/>
            <person name="Dougan E. K."/>
            <person name="Thang M."/>
            <person name="Chan C."/>
        </authorList>
    </citation>
    <scope>NUCLEOTIDE SEQUENCE [LARGE SCALE GENOMIC DNA]</scope>
</reference>
<accession>A0ABP0HPL8</accession>
<comment type="caution">
    <text evidence="3">The sequence shown here is derived from an EMBL/GenBank/DDBJ whole genome shotgun (WGS) entry which is preliminary data.</text>
</comment>
<evidence type="ECO:0000259" key="2">
    <source>
        <dbReference type="Pfam" id="PF07727"/>
    </source>
</evidence>
<dbReference type="EMBL" id="CAXAMM010001355">
    <property type="protein sequence ID" value="CAK8991682.1"/>
    <property type="molecule type" value="Genomic_DNA"/>
</dbReference>
<dbReference type="Proteomes" id="UP001642464">
    <property type="component" value="Unassembled WGS sequence"/>
</dbReference>
<proteinExistence type="predicted"/>
<feature type="domain" description="Reverse transcriptase Ty1/copia-type" evidence="2">
    <location>
        <begin position="1102"/>
        <end position="1289"/>
    </location>
</feature>
<dbReference type="InterPro" id="IPR013103">
    <property type="entry name" value="RVT_2"/>
</dbReference>
<feature type="region of interest" description="Disordered" evidence="1">
    <location>
        <begin position="1"/>
        <end position="21"/>
    </location>
</feature>